<organism evidence="2 3">
    <name type="scientific">Rossellomorea pakistanensis</name>
    <dbReference type="NCBI Taxonomy" id="992288"/>
    <lineage>
        <taxon>Bacteria</taxon>
        <taxon>Bacillati</taxon>
        <taxon>Bacillota</taxon>
        <taxon>Bacilli</taxon>
        <taxon>Bacillales</taxon>
        <taxon>Bacillaceae</taxon>
        <taxon>Rossellomorea</taxon>
    </lineage>
</organism>
<evidence type="ECO:0000313" key="2">
    <source>
        <dbReference type="EMBL" id="MBM7583857.1"/>
    </source>
</evidence>
<dbReference type="RefSeq" id="WP_205168081.1">
    <property type="nucleotide sequence ID" value="NZ_JAFBDZ010000001.1"/>
</dbReference>
<keyword evidence="3" id="KW-1185">Reference proteome</keyword>
<dbReference type="InterPro" id="IPR029063">
    <property type="entry name" value="SAM-dependent_MTases_sf"/>
</dbReference>
<protein>
    <submittedName>
        <fullName evidence="2">SAM-dependent methyltransferase</fullName>
    </submittedName>
</protein>
<evidence type="ECO:0000259" key="1">
    <source>
        <dbReference type="Pfam" id="PF08241"/>
    </source>
</evidence>
<dbReference type="InterPro" id="IPR013216">
    <property type="entry name" value="Methyltransf_11"/>
</dbReference>
<dbReference type="PANTHER" id="PTHR43460:SF1">
    <property type="entry name" value="METHYLTRANSFERASE TYPE 11 DOMAIN-CONTAINING PROTEIN"/>
    <property type="match status" value="1"/>
</dbReference>
<dbReference type="GO" id="GO:0008168">
    <property type="term" value="F:methyltransferase activity"/>
    <property type="evidence" value="ECO:0007669"/>
    <property type="project" value="UniProtKB-KW"/>
</dbReference>
<name>A0ABS2N7M3_9BACI</name>
<dbReference type="GO" id="GO:0032259">
    <property type="term" value="P:methylation"/>
    <property type="evidence" value="ECO:0007669"/>
    <property type="project" value="UniProtKB-KW"/>
</dbReference>
<gene>
    <name evidence="2" type="ORF">JOC86_000394</name>
</gene>
<dbReference type="Gene3D" id="3.40.50.150">
    <property type="entry name" value="Vaccinia Virus protein VP39"/>
    <property type="match status" value="1"/>
</dbReference>
<dbReference type="Proteomes" id="UP001646157">
    <property type="component" value="Unassembled WGS sequence"/>
</dbReference>
<keyword evidence="2" id="KW-0808">Transferase</keyword>
<dbReference type="EMBL" id="JAFBDZ010000001">
    <property type="protein sequence ID" value="MBM7583857.1"/>
    <property type="molecule type" value="Genomic_DNA"/>
</dbReference>
<sequence>MKSDENFKKWVEQVNKPFIGWDFSFITETGRVKSEPIHWSYGSTALQLMKESSSMLDMGTGGGEFLSKLYPFPPHICATEGYKPNFPIAKKRLEPLGVSVFSIDEDNKLPFECEEFDLVLNQHEAYDPKEVSRILKTDGLFLTQQVGGKDCVEINHDLDASVPNDFLHWSLDYAVNELMNEGFIILKAEEAFPFQRFYDIGALIYYLKAIPWQITDFSFETYEENLYKIHRAIEEKGHYDVKQHRFMILAGKR</sequence>
<keyword evidence="2" id="KW-0489">Methyltransferase</keyword>
<feature type="domain" description="Methyltransferase type 11" evidence="1">
    <location>
        <begin position="56"/>
        <end position="141"/>
    </location>
</feature>
<dbReference type="InterPro" id="IPR052939">
    <property type="entry name" value="23S_rRNA_MeTrnsfrase_RlmA"/>
</dbReference>
<comment type="caution">
    <text evidence="2">The sequence shown here is derived from an EMBL/GenBank/DDBJ whole genome shotgun (WGS) entry which is preliminary data.</text>
</comment>
<dbReference type="SUPFAM" id="SSF53335">
    <property type="entry name" value="S-adenosyl-L-methionine-dependent methyltransferases"/>
    <property type="match status" value="1"/>
</dbReference>
<proteinExistence type="predicted"/>
<reference evidence="2 3" key="1">
    <citation type="submission" date="2021-01" db="EMBL/GenBank/DDBJ databases">
        <title>Genomic Encyclopedia of Type Strains, Phase IV (KMG-IV): sequencing the most valuable type-strain genomes for metagenomic binning, comparative biology and taxonomic classification.</title>
        <authorList>
            <person name="Goeker M."/>
        </authorList>
    </citation>
    <scope>NUCLEOTIDE SEQUENCE [LARGE SCALE GENOMIC DNA]</scope>
    <source>
        <strain evidence="2 3">DSM 24834</strain>
    </source>
</reference>
<dbReference type="Pfam" id="PF08241">
    <property type="entry name" value="Methyltransf_11"/>
    <property type="match status" value="1"/>
</dbReference>
<dbReference type="PANTHER" id="PTHR43460">
    <property type="entry name" value="METHYLTRANSFERASE"/>
    <property type="match status" value="1"/>
</dbReference>
<accession>A0ABS2N7M3</accession>
<evidence type="ECO:0000313" key="3">
    <source>
        <dbReference type="Proteomes" id="UP001646157"/>
    </source>
</evidence>